<name>A0ABY7TJY7_9SPHN</name>
<dbReference type="SUPFAM" id="SSF51735">
    <property type="entry name" value="NAD(P)-binding Rossmann-fold domains"/>
    <property type="match status" value="1"/>
</dbReference>
<evidence type="ECO:0000259" key="3">
    <source>
        <dbReference type="Pfam" id="PF22725"/>
    </source>
</evidence>
<dbReference type="Gene3D" id="3.40.50.720">
    <property type="entry name" value="NAD(P)-binding Rossmann-like Domain"/>
    <property type="match status" value="1"/>
</dbReference>
<evidence type="ECO:0000313" key="4">
    <source>
        <dbReference type="EMBL" id="WCT73091.1"/>
    </source>
</evidence>
<dbReference type="RefSeq" id="WP_273687065.1">
    <property type="nucleotide sequence ID" value="NZ_CP117411.1"/>
</dbReference>
<dbReference type="PANTHER" id="PTHR43818:SF11">
    <property type="entry name" value="BCDNA.GH03377"/>
    <property type="match status" value="1"/>
</dbReference>
<sequence>MTLGIGVVGCGAISESWFAGIARGEHIRAIACAARSMDSAHRAAATWGIDATDVATLLTRPDVDVVLILTPPASHFALAEQALRAGKHAYLEKPVTPTAEEARALIALSAATGRRVGCAPDTFLGAAHQAARAVIDVGGIGQPVGGALTLQDGGPNVWLATPEPLFAAGMGPVRDMAPYYLTHMVCLLGACRRVEATATHGPAVRTILSGPRAGVAFPVETPTSYAGTLTLASGAIVRFAFSWDEPDGRKAMEIAGTTATLSLPNPNWFGGEIVLTDKAGPEPRTIPLDGRRHGEPNHILARGDRVADYRGAGLDDMAAAILAGRPHRTDLTLAAHVLDIVEAILSSAATGRAEPVASDFTRPAPLD</sequence>
<dbReference type="Proteomes" id="UP001220395">
    <property type="component" value="Chromosome"/>
</dbReference>
<dbReference type="Pfam" id="PF01408">
    <property type="entry name" value="GFO_IDH_MocA"/>
    <property type="match status" value="1"/>
</dbReference>
<keyword evidence="1" id="KW-0560">Oxidoreductase</keyword>
<protein>
    <submittedName>
        <fullName evidence="4">Gfo/Idh/MocA family oxidoreductase</fullName>
    </submittedName>
</protein>
<keyword evidence="5" id="KW-1185">Reference proteome</keyword>
<feature type="domain" description="GFO/IDH/MocA-like oxidoreductase" evidence="3">
    <location>
        <begin position="128"/>
        <end position="261"/>
    </location>
</feature>
<feature type="domain" description="Gfo/Idh/MocA-like oxidoreductase N-terminal" evidence="2">
    <location>
        <begin position="4"/>
        <end position="117"/>
    </location>
</feature>
<proteinExistence type="predicted"/>
<evidence type="ECO:0000259" key="2">
    <source>
        <dbReference type="Pfam" id="PF01408"/>
    </source>
</evidence>
<evidence type="ECO:0000256" key="1">
    <source>
        <dbReference type="ARBA" id="ARBA00023002"/>
    </source>
</evidence>
<dbReference type="Pfam" id="PF22725">
    <property type="entry name" value="GFO_IDH_MocA_C3"/>
    <property type="match status" value="1"/>
</dbReference>
<dbReference type="PANTHER" id="PTHR43818">
    <property type="entry name" value="BCDNA.GH03377"/>
    <property type="match status" value="1"/>
</dbReference>
<reference evidence="4 5" key="1">
    <citation type="submission" date="2023-02" db="EMBL/GenBank/DDBJ databases">
        <title>Genome sequence of Sphingomonas naphthae.</title>
        <authorList>
            <person name="Kim S."/>
            <person name="Heo J."/>
            <person name="Kwon S.-W."/>
        </authorList>
    </citation>
    <scope>NUCLEOTIDE SEQUENCE [LARGE SCALE GENOMIC DNA]</scope>
    <source>
        <strain evidence="4 5">KACC 18716</strain>
    </source>
</reference>
<dbReference type="InterPro" id="IPR050463">
    <property type="entry name" value="Gfo/Idh/MocA_oxidrdct_glycsds"/>
</dbReference>
<dbReference type="InterPro" id="IPR000683">
    <property type="entry name" value="Gfo/Idh/MocA-like_OxRdtase_N"/>
</dbReference>
<dbReference type="InterPro" id="IPR036291">
    <property type="entry name" value="NAD(P)-bd_dom_sf"/>
</dbReference>
<dbReference type="EMBL" id="CP117411">
    <property type="protein sequence ID" value="WCT73091.1"/>
    <property type="molecule type" value="Genomic_DNA"/>
</dbReference>
<accession>A0ABY7TJY7</accession>
<evidence type="ECO:0000313" key="5">
    <source>
        <dbReference type="Proteomes" id="UP001220395"/>
    </source>
</evidence>
<dbReference type="InterPro" id="IPR055170">
    <property type="entry name" value="GFO_IDH_MocA-like_dom"/>
</dbReference>
<dbReference type="Gene3D" id="3.30.360.10">
    <property type="entry name" value="Dihydrodipicolinate Reductase, domain 2"/>
    <property type="match status" value="1"/>
</dbReference>
<dbReference type="SUPFAM" id="SSF55347">
    <property type="entry name" value="Glyceraldehyde-3-phosphate dehydrogenase-like, C-terminal domain"/>
    <property type="match status" value="1"/>
</dbReference>
<gene>
    <name evidence="4" type="ORF">PQ455_15870</name>
</gene>
<organism evidence="4 5">
    <name type="scientific">Sphingomonas naphthae</name>
    <dbReference type="NCBI Taxonomy" id="1813468"/>
    <lineage>
        <taxon>Bacteria</taxon>
        <taxon>Pseudomonadati</taxon>
        <taxon>Pseudomonadota</taxon>
        <taxon>Alphaproteobacteria</taxon>
        <taxon>Sphingomonadales</taxon>
        <taxon>Sphingomonadaceae</taxon>
        <taxon>Sphingomonas</taxon>
    </lineage>
</organism>